<dbReference type="Pfam" id="PF11396">
    <property type="entry name" value="PepSY_like"/>
    <property type="match status" value="1"/>
</dbReference>
<name>A0A9D1X8R5_9BACT</name>
<comment type="caution">
    <text evidence="3">The sequence shown here is derived from an EMBL/GenBank/DDBJ whole genome shotgun (WGS) entry which is preliminary data.</text>
</comment>
<feature type="domain" description="Putative beta-lactamase-inhibitor-like PepSY-like" evidence="2">
    <location>
        <begin position="62"/>
        <end position="143"/>
    </location>
</feature>
<keyword evidence="1" id="KW-0732">Signal</keyword>
<evidence type="ECO:0000313" key="4">
    <source>
        <dbReference type="Proteomes" id="UP000886740"/>
    </source>
</evidence>
<evidence type="ECO:0000256" key="1">
    <source>
        <dbReference type="SAM" id="SignalP"/>
    </source>
</evidence>
<feature type="signal peptide" evidence="1">
    <location>
        <begin position="1"/>
        <end position="20"/>
    </location>
</feature>
<feature type="chain" id="PRO_5038542683" evidence="1">
    <location>
        <begin position="21"/>
        <end position="147"/>
    </location>
</feature>
<organism evidence="3 4">
    <name type="scientific">Candidatus Parabacteroides intestinipullorum</name>
    <dbReference type="NCBI Taxonomy" id="2838723"/>
    <lineage>
        <taxon>Bacteria</taxon>
        <taxon>Pseudomonadati</taxon>
        <taxon>Bacteroidota</taxon>
        <taxon>Bacteroidia</taxon>
        <taxon>Bacteroidales</taxon>
        <taxon>Tannerellaceae</taxon>
        <taxon>Parabacteroides</taxon>
    </lineage>
</organism>
<reference evidence="3" key="2">
    <citation type="submission" date="2021-04" db="EMBL/GenBank/DDBJ databases">
        <authorList>
            <person name="Gilroy R."/>
        </authorList>
    </citation>
    <scope>NUCLEOTIDE SEQUENCE</scope>
    <source>
        <strain evidence="3">ChiGjej6B6-14162</strain>
    </source>
</reference>
<dbReference type="Gene3D" id="3.40.1420.30">
    <property type="match status" value="1"/>
</dbReference>
<sequence>MKRIGIILIGLALMTNMACADNDKVTNNINELPQVSRTFLNNYFDGNKVSHIKIDKDLFLVDSYDVILTDGTSVEFNRDGEWKEVKSFQQNIPDTLIPAEIRQYVSQNYPGQKIMTVERGKRKVSVDLANGLELKFDLNGNLIDIDD</sequence>
<protein>
    <submittedName>
        <fullName evidence="3">PepSY-like domain-containing protein</fullName>
    </submittedName>
</protein>
<evidence type="ECO:0000313" key="3">
    <source>
        <dbReference type="EMBL" id="HIX74670.1"/>
    </source>
</evidence>
<proteinExistence type="predicted"/>
<dbReference type="InterPro" id="IPR021533">
    <property type="entry name" value="PepSY-like"/>
</dbReference>
<accession>A0A9D1X8R5</accession>
<reference evidence="3" key="1">
    <citation type="journal article" date="2021" name="PeerJ">
        <title>Extensive microbial diversity within the chicken gut microbiome revealed by metagenomics and culture.</title>
        <authorList>
            <person name="Gilroy R."/>
            <person name="Ravi A."/>
            <person name="Getino M."/>
            <person name="Pursley I."/>
            <person name="Horton D.L."/>
            <person name="Alikhan N.F."/>
            <person name="Baker D."/>
            <person name="Gharbi K."/>
            <person name="Hall N."/>
            <person name="Watson M."/>
            <person name="Adriaenssens E.M."/>
            <person name="Foster-Nyarko E."/>
            <person name="Jarju S."/>
            <person name="Secka A."/>
            <person name="Antonio M."/>
            <person name="Oren A."/>
            <person name="Chaudhuri R.R."/>
            <person name="La Ragione R."/>
            <person name="Hildebrand F."/>
            <person name="Pallen M.J."/>
        </authorList>
    </citation>
    <scope>NUCLEOTIDE SEQUENCE</scope>
    <source>
        <strain evidence="3">ChiGjej6B6-14162</strain>
    </source>
</reference>
<dbReference type="SUPFAM" id="SSF160574">
    <property type="entry name" value="BT0923-like"/>
    <property type="match status" value="1"/>
</dbReference>
<dbReference type="AlphaFoldDB" id="A0A9D1X8R5"/>
<evidence type="ECO:0000259" key="2">
    <source>
        <dbReference type="Pfam" id="PF11396"/>
    </source>
</evidence>
<dbReference type="Proteomes" id="UP000886740">
    <property type="component" value="Unassembled WGS sequence"/>
</dbReference>
<gene>
    <name evidence="3" type="ORF">H9977_06530</name>
</gene>
<dbReference type="EMBL" id="DXEL01000046">
    <property type="protein sequence ID" value="HIX74670.1"/>
    <property type="molecule type" value="Genomic_DNA"/>
</dbReference>